<dbReference type="Proteomes" id="UP000805614">
    <property type="component" value="Unassembled WGS sequence"/>
</dbReference>
<dbReference type="SUPFAM" id="SSF51206">
    <property type="entry name" value="cAMP-binding domain-like"/>
    <property type="match status" value="1"/>
</dbReference>
<keyword evidence="7" id="KW-1185">Reference proteome</keyword>
<evidence type="ECO:0000313" key="6">
    <source>
        <dbReference type="EMBL" id="MBC6467769.1"/>
    </source>
</evidence>
<dbReference type="InterPro" id="IPR050397">
    <property type="entry name" value="Env_Response_Regulators"/>
</dbReference>
<feature type="domain" description="HTH crp-type" evidence="5">
    <location>
        <begin position="185"/>
        <end position="253"/>
    </location>
</feature>
<accession>A0ABR7LSL6</accession>
<evidence type="ECO:0000259" key="5">
    <source>
        <dbReference type="PROSITE" id="PS51063"/>
    </source>
</evidence>
<organism evidence="6 7">
    <name type="scientific">Actinomadura alba</name>
    <dbReference type="NCBI Taxonomy" id="406431"/>
    <lineage>
        <taxon>Bacteria</taxon>
        <taxon>Bacillati</taxon>
        <taxon>Actinomycetota</taxon>
        <taxon>Actinomycetes</taxon>
        <taxon>Streptosporangiales</taxon>
        <taxon>Thermomonosporaceae</taxon>
        <taxon>Actinomadura</taxon>
    </lineage>
</organism>
<evidence type="ECO:0000259" key="4">
    <source>
        <dbReference type="PROSITE" id="PS50042"/>
    </source>
</evidence>
<dbReference type="SMART" id="SM00100">
    <property type="entry name" value="cNMP"/>
    <property type="match status" value="1"/>
</dbReference>
<gene>
    <name evidence="6" type="ORF">HKK74_20040</name>
</gene>
<evidence type="ECO:0000256" key="2">
    <source>
        <dbReference type="ARBA" id="ARBA00023125"/>
    </source>
</evidence>
<dbReference type="Pfam" id="PF13545">
    <property type="entry name" value="HTH_Crp_2"/>
    <property type="match status" value="1"/>
</dbReference>
<dbReference type="InterPro" id="IPR000595">
    <property type="entry name" value="cNMP-bd_dom"/>
</dbReference>
<evidence type="ECO:0000256" key="3">
    <source>
        <dbReference type="ARBA" id="ARBA00023163"/>
    </source>
</evidence>
<dbReference type="InterPro" id="IPR036390">
    <property type="entry name" value="WH_DNA-bd_sf"/>
</dbReference>
<dbReference type="InterPro" id="IPR012318">
    <property type="entry name" value="HTH_CRP"/>
</dbReference>
<dbReference type="PANTHER" id="PTHR24567:SF74">
    <property type="entry name" value="HTH-TYPE TRANSCRIPTIONAL REGULATOR ARCR"/>
    <property type="match status" value="1"/>
</dbReference>
<dbReference type="EMBL" id="JABVEC010000014">
    <property type="protein sequence ID" value="MBC6467769.1"/>
    <property type="molecule type" value="Genomic_DNA"/>
</dbReference>
<dbReference type="InterPro" id="IPR014710">
    <property type="entry name" value="RmlC-like_jellyroll"/>
</dbReference>
<dbReference type="PROSITE" id="PS50042">
    <property type="entry name" value="CNMP_BINDING_3"/>
    <property type="match status" value="1"/>
</dbReference>
<dbReference type="SMART" id="SM00419">
    <property type="entry name" value="HTH_CRP"/>
    <property type="match status" value="1"/>
</dbReference>
<evidence type="ECO:0000256" key="1">
    <source>
        <dbReference type="ARBA" id="ARBA00023015"/>
    </source>
</evidence>
<dbReference type="PROSITE" id="PS51063">
    <property type="entry name" value="HTH_CRP_2"/>
    <property type="match status" value="1"/>
</dbReference>
<name>A0ABR7LSL6_9ACTN</name>
<sequence>MTTNRQPRLTIRTEERQQAWPCEVSQAGWLWGHPVPTTPATFALSVECERHDGVAVSTQAWTRLISAGAVLRHEPGGILLRQGDPPAHVLVLIAGRVKVLRSSPDGSVLVLAVRGPGEILGDISVLGGDDRSATVIAIDPCETRAIPADRFLLLVRSLGLETELLRHAMNRIREGEAWRAELAALPAAPRLARTLLRLTAPGQAIPVDVGLDQTELGQAAGLSRSTVAAELARLRDQGLVTTARRRIVITDLPRLRALAESGHGNV</sequence>
<keyword evidence="2" id="KW-0238">DNA-binding</keyword>
<dbReference type="PANTHER" id="PTHR24567">
    <property type="entry name" value="CRP FAMILY TRANSCRIPTIONAL REGULATORY PROTEIN"/>
    <property type="match status" value="1"/>
</dbReference>
<keyword evidence="3" id="KW-0804">Transcription</keyword>
<dbReference type="InterPro" id="IPR018490">
    <property type="entry name" value="cNMP-bd_dom_sf"/>
</dbReference>
<feature type="domain" description="Cyclic nucleotide-binding" evidence="4">
    <location>
        <begin position="73"/>
        <end position="155"/>
    </location>
</feature>
<dbReference type="CDD" id="cd00038">
    <property type="entry name" value="CAP_ED"/>
    <property type="match status" value="1"/>
</dbReference>
<dbReference type="Gene3D" id="2.60.120.10">
    <property type="entry name" value="Jelly Rolls"/>
    <property type="match status" value="1"/>
</dbReference>
<dbReference type="Pfam" id="PF00027">
    <property type="entry name" value="cNMP_binding"/>
    <property type="match status" value="1"/>
</dbReference>
<reference evidence="6 7" key="1">
    <citation type="submission" date="2020-06" db="EMBL/GenBank/DDBJ databases">
        <title>Actinomadura xiongansis sp. nov., isolated from soil of Baiyangdian.</title>
        <authorList>
            <person name="Zhang X."/>
        </authorList>
    </citation>
    <scope>NUCLEOTIDE SEQUENCE [LARGE SCALE GENOMIC DNA]</scope>
    <source>
        <strain evidence="6 7">HBUM206468</strain>
    </source>
</reference>
<dbReference type="SUPFAM" id="SSF46785">
    <property type="entry name" value="Winged helix' DNA-binding domain"/>
    <property type="match status" value="1"/>
</dbReference>
<proteinExistence type="predicted"/>
<comment type="caution">
    <text evidence="6">The sequence shown here is derived from an EMBL/GenBank/DDBJ whole genome shotgun (WGS) entry which is preliminary data.</text>
</comment>
<keyword evidence="1" id="KW-0805">Transcription regulation</keyword>
<evidence type="ECO:0000313" key="7">
    <source>
        <dbReference type="Proteomes" id="UP000805614"/>
    </source>
</evidence>
<protein>
    <submittedName>
        <fullName evidence="6">Crp/Fnr family transcriptional regulator</fullName>
    </submittedName>
</protein>